<dbReference type="InParanoid" id="B0WUU4"/>
<evidence type="ECO:0000313" key="3">
    <source>
        <dbReference type="Proteomes" id="UP000002320"/>
    </source>
</evidence>
<dbReference type="HOGENOM" id="CLU_2415459_0_0_1"/>
<dbReference type="OrthoDB" id="19653at2759"/>
<evidence type="ECO:0000313" key="2">
    <source>
        <dbReference type="EnsemblMetazoa" id="CPIJ011168-PA"/>
    </source>
</evidence>
<dbReference type="Proteomes" id="UP000002320">
    <property type="component" value="Unassembled WGS sequence"/>
</dbReference>
<dbReference type="STRING" id="7176.B0WUU4"/>
<reference evidence="2" key="2">
    <citation type="submission" date="2021-02" db="UniProtKB">
        <authorList>
            <consortium name="EnsemblMetazoa"/>
        </authorList>
    </citation>
    <scope>IDENTIFICATION</scope>
    <source>
        <strain evidence="2">JHB</strain>
    </source>
</reference>
<dbReference type="VEuPathDB" id="VectorBase:CQUJHB009482"/>
<proteinExistence type="predicted"/>
<dbReference type="EnsemblMetazoa" id="CPIJ011168-RA">
    <property type="protein sequence ID" value="CPIJ011168-PA"/>
    <property type="gene ID" value="CPIJ011168"/>
</dbReference>
<dbReference type="EMBL" id="DS232110">
    <property type="protein sequence ID" value="EDS35086.1"/>
    <property type="molecule type" value="Genomic_DNA"/>
</dbReference>
<organism>
    <name type="scientific">Culex quinquefasciatus</name>
    <name type="common">Southern house mosquito</name>
    <name type="synonym">Culex pungens</name>
    <dbReference type="NCBI Taxonomy" id="7176"/>
    <lineage>
        <taxon>Eukaryota</taxon>
        <taxon>Metazoa</taxon>
        <taxon>Ecdysozoa</taxon>
        <taxon>Arthropoda</taxon>
        <taxon>Hexapoda</taxon>
        <taxon>Insecta</taxon>
        <taxon>Pterygota</taxon>
        <taxon>Neoptera</taxon>
        <taxon>Endopterygota</taxon>
        <taxon>Diptera</taxon>
        <taxon>Nematocera</taxon>
        <taxon>Culicoidea</taxon>
        <taxon>Culicidae</taxon>
        <taxon>Culicinae</taxon>
        <taxon>Culicini</taxon>
        <taxon>Culex</taxon>
        <taxon>Culex</taxon>
    </lineage>
</organism>
<name>B0WUU4_CULQU</name>
<keyword evidence="3" id="KW-1185">Reference proteome</keyword>
<evidence type="ECO:0000313" key="1">
    <source>
        <dbReference type="EMBL" id="EDS35086.1"/>
    </source>
</evidence>
<dbReference type="KEGG" id="cqu:CpipJ_CPIJ011168"/>
<reference evidence="1" key="1">
    <citation type="submission" date="2007-03" db="EMBL/GenBank/DDBJ databases">
        <title>Annotation of Culex pipiens quinquefasciatus.</title>
        <authorList>
            <consortium name="The Broad Institute Genome Sequencing Platform"/>
            <person name="Atkinson P.W."/>
            <person name="Hemingway J."/>
            <person name="Christensen B.M."/>
            <person name="Higgs S."/>
            <person name="Kodira C."/>
            <person name="Hannick L."/>
            <person name="Megy K."/>
            <person name="O'Leary S."/>
            <person name="Pearson M."/>
            <person name="Haas B.J."/>
            <person name="Mauceli E."/>
            <person name="Wortman J.R."/>
            <person name="Lee N.H."/>
            <person name="Guigo R."/>
            <person name="Stanke M."/>
            <person name="Alvarado L."/>
            <person name="Amedeo P."/>
            <person name="Antoine C.H."/>
            <person name="Arensburger P."/>
            <person name="Bidwell S.L."/>
            <person name="Crawford M."/>
            <person name="Camaro F."/>
            <person name="Devon K."/>
            <person name="Engels R."/>
            <person name="Hammond M."/>
            <person name="Howarth C."/>
            <person name="Koehrsen M."/>
            <person name="Lawson D."/>
            <person name="Montgomery P."/>
            <person name="Nene V."/>
            <person name="Nusbaum C."/>
            <person name="Puiu D."/>
            <person name="Romero-Severson J."/>
            <person name="Severson D.W."/>
            <person name="Shumway M."/>
            <person name="Sisk P."/>
            <person name="Stolte C."/>
            <person name="Zeng Q."/>
            <person name="Eisenstadt E."/>
            <person name="Fraser-Liggett C."/>
            <person name="Strausberg R."/>
            <person name="Galagan J."/>
            <person name="Birren B."/>
            <person name="Collins F.H."/>
        </authorList>
    </citation>
    <scope>NUCLEOTIDE SEQUENCE [LARGE SCALE GENOMIC DNA]</scope>
    <source>
        <strain evidence="1">JHB</strain>
    </source>
</reference>
<gene>
    <name evidence="2" type="primary">6043517</name>
    <name evidence="1" type="ORF">CpipJ_CPIJ011168</name>
</gene>
<sequence>MTNAFDRIRCFRNPTPNNGRINQTIWHPYNDRTNPQQARKYLNIDRRLRLVRDKVPANYYFRLWRTVFDCLYYFECDFLYDGEVGGGNGDRN</sequence>
<accession>B0WUU4</accession>
<dbReference type="VEuPathDB" id="VectorBase:CPIJ011168"/>
<dbReference type="AlphaFoldDB" id="B0WUU4"/>
<protein>
    <submittedName>
        <fullName evidence="1 2">Carboxylesterase</fullName>
    </submittedName>
</protein>